<reference evidence="3" key="3">
    <citation type="submission" date="2004-01" db="EMBL/GenBank/DDBJ databases">
        <title>Extensive shuffling of gene order in genomes of the grass family.</title>
        <authorList>
            <person name="Lai J."/>
            <person name="Swigonova Z."/>
            <person name="Ma J."/>
            <person name="Ramakrishna W."/>
            <person name="Bennetzen J.L."/>
            <person name="Messing J."/>
        </authorList>
    </citation>
    <scope>NUCLEOTIDE SEQUENCE</scope>
</reference>
<dbReference type="SUPFAM" id="SSF46934">
    <property type="entry name" value="UBA-like"/>
    <property type="match status" value="1"/>
</dbReference>
<feature type="region of interest" description="Disordered" evidence="1">
    <location>
        <begin position="343"/>
        <end position="390"/>
    </location>
</feature>
<evidence type="ECO:0000313" key="3">
    <source>
        <dbReference type="EMBL" id="AAT08008.1"/>
    </source>
</evidence>
<dbReference type="AlphaFoldDB" id="Q6QP56"/>
<dbReference type="PANTHER" id="PTHR47070">
    <property type="entry name" value="HYDROXYPROLINE-RICH GLYCOPROTEIN-LIKE"/>
    <property type="match status" value="1"/>
</dbReference>
<feature type="domain" description="GBF-interacting protein 1 N-terminal" evidence="2">
    <location>
        <begin position="25"/>
        <end position="81"/>
    </location>
</feature>
<dbReference type="PANTHER" id="PTHR47070:SF2">
    <property type="entry name" value="OS06G0206100 PROTEIN"/>
    <property type="match status" value="1"/>
</dbReference>
<feature type="compositionally biased region" description="Low complexity" evidence="1">
    <location>
        <begin position="13"/>
        <end position="27"/>
    </location>
</feature>
<protein>
    <recommendedName>
        <fullName evidence="2">GBF-interacting protein 1 N-terminal domain-containing protein</fullName>
    </recommendedName>
</protein>
<name>Q6QP56_MAIZE</name>
<reference evidence="3" key="2">
    <citation type="submission" date="2004-01" db="EMBL/GenBank/DDBJ databases">
        <title>Close split of maize and sorghum genome progenitors.</title>
        <authorList>
            <person name="Lai J."/>
            <person name="Swigonova Z."/>
            <person name="Ma J."/>
            <person name="Ramakrishna W."/>
            <person name="Llaca V."/>
            <person name="Bennetzen J.L."/>
            <person name="Messing J."/>
        </authorList>
    </citation>
    <scope>NUCLEOTIDE SEQUENCE</scope>
</reference>
<organism evidence="3">
    <name type="scientific">Zea mays</name>
    <name type="common">Maize</name>
    <dbReference type="NCBI Taxonomy" id="4577"/>
    <lineage>
        <taxon>Eukaryota</taxon>
        <taxon>Viridiplantae</taxon>
        <taxon>Streptophyta</taxon>
        <taxon>Embryophyta</taxon>
        <taxon>Tracheophyta</taxon>
        <taxon>Spermatophyta</taxon>
        <taxon>Magnoliopsida</taxon>
        <taxon>Liliopsida</taxon>
        <taxon>Poales</taxon>
        <taxon>Poaceae</taxon>
        <taxon>PACMAD clade</taxon>
        <taxon>Panicoideae</taxon>
        <taxon>Andropogonodae</taxon>
        <taxon>Andropogoneae</taxon>
        <taxon>Tripsacinae</taxon>
        <taxon>Zea</taxon>
    </lineage>
</organism>
<gene>
    <name evidence="3" type="ORF">Z438D03.5</name>
</gene>
<dbReference type="InterPro" id="IPR009719">
    <property type="entry name" value="GIP1_N"/>
</dbReference>
<evidence type="ECO:0000256" key="1">
    <source>
        <dbReference type="SAM" id="MobiDB-lite"/>
    </source>
</evidence>
<feature type="compositionally biased region" description="Polar residues" evidence="1">
    <location>
        <begin position="431"/>
        <end position="441"/>
    </location>
</feature>
<feature type="region of interest" description="Disordered" evidence="1">
    <location>
        <begin position="431"/>
        <end position="506"/>
    </location>
</feature>
<evidence type="ECO:0000259" key="2">
    <source>
        <dbReference type="Pfam" id="PF06972"/>
    </source>
</evidence>
<dbReference type="InterPro" id="IPR009060">
    <property type="entry name" value="UBA-like_sf"/>
</dbReference>
<feature type="compositionally biased region" description="Polar residues" evidence="1">
    <location>
        <begin position="84"/>
        <end position="101"/>
    </location>
</feature>
<feature type="compositionally biased region" description="Polar residues" evidence="1">
    <location>
        <begin position="457"/>
        <end position="468"/>
    </location>
</feature>
<accession>Q6QP56</accession>
<feature type="compositionally biased region" description="Polar residues" evidence="1">
    <location>
        <begin position="343"/>
        <end position="352"/>
    </location>
</feature>
<dbReference type="EMBL" id="AY530950">
    <property type="protein sequence ID" value="AAT08008.1"/>
    <property type="molecule type" value="Genomic_DNA"/>
</dbReference>
<feature type="compositionally biased region" description="Polar residues" evidence="1">
    <location>
        <begin position="378"/>
        <end position="390"/>
    </location>
</feature>
<feature type="region of interest" description="Disordered" evidence="1">
    <location>
        <begin position="183"/>
        <end position="224"/>
    </location>
</feature>
<reference evidence="3" key="1">
    <citation type="journal article" date="2004" name="Genome Res.">
        <title>Gene loss and movement in the maize genome.</title>
        <authorList>
            <person name="Lai J."/>
            <person name="Ma J."/>
            <person name="Swigonova Z."/>
            <person name="Ramakrishna W."/>
            <person name="Linton E."/>
            <person name="Llaca V."/>
            <person name="Tanyolac B."/>
            <person name="Park Y.J."/>
            <person name="Jeong O.Y."/>
            <person name="Bennetzen J.L."/>
            <person name="Messing J."/>
        </authorList>
    </citation>
    <scope>NUCLEOTIDE SEQUENCE</scope>
</reference>
<feature type="compositionally biased region" description="Polar residues" evidence="1">
    <location>
        <begin position="189"/>
        <end position="214"/>
    </location>
</feature>
<proteinExistence type="predicted"/>
<dbReference type="Pfam" id="PF06972">
    <property type="entry name" value="GIP1_N"/>
    <property type="match status" value="1"/>
</dbReference>
<feature type="region of interest" description="Disordered" evidence="1">
    <location>
        <begin position="1"/>
        <end position="27"/>
    </location>
</feature>
<feature type="compositionally biased region" description="Polar residues" evidence="1">
    <location>
        <begin position="54"/>
        <end position="64"/>
    </location>
</feature>
<sequence>MAGGGGGARGSDRAGAARSPTTTTAIQSTIQSIKEVVVGHSDADILDTLRESNMDPNETAQKLLNQDPFHEVKRKRDKKKESAGQKSFADSTAQVEQNSQWMKPHTQKMENDQRTPKQGQMSGPTREFRVVRDNRFQHGVVENRPELGHKGSANVQMSDRRFDVSLFRAYGTRTNPMKLQGTFVESGRNRSPATTSGDQITHQNAMQNSNSDTTQGKRDAQGTTEKHVKPYLKNPQNEQHFPGSDPAHGSANVRIAGGTVGPAQRHVGVVNSTRQFAARSGSQMHAPSGSYANIQRGSFTSVGASGRYSAFMSRNIQQNQRPDTMFRGRPTVRSFVAQNTNRYHQGSTSNQKAVHPIKEWKPKSTKKSPTIDADNSIADATSPSASNCESANTLNVNELPEKISQTNLHEVEHVIIPEHLRVPEYEQTKLSVQESVQQASEYDSLDAGPDDMDEQARSSQHLSTSTAEISLPPSEDSDRMSGQVENDDGLGLVQSDTPIGAADGDNTQITSTLTAFSAYSHEDPNMHTNNEAQLYGLVEPNVHPQVLASSSQPAVWNGAPAIHRDKNTVEAVRSGQKIRNPIPEPELPATRFLFVKFGESIGYIIGRIFGYFGNTRYLDPNFRNENIMELDCLYPKSSYILKWSNMDEMYYLVLTVPYSHQGYPSENPEADNAVQVFRMPESNVHSQVLPSTSEALNPQIVSNSPVSISSQQQQHISQQQAAAQMYPQMHVQHFPNFMPYRQLYSPVYPMPMPNYSPNVPYPSNGNNYLQMPSGGSHLTAGSVKYGVSQFKPLPSGNPSGYGNYTHPAGFTMGSPGVIGATVGVDDVNRMKYKDNIYASTPQVETSDIWIQQAREMPPMQVPSYYNIPGQATPGAFVPNPANASFNATAQSSHVQFPGLYHPQQPPSIGFSVLCNLMQCDNLVRVLCNWVHLDDSLEQESTT</sequence>
<feature type="compositionally biased region" description="Basic and acidic residues" evidence="1">
    <location>
        <begin position="215"/>
        <end position="224"/>
    </location>
</feature>
<dbReference type="ExpressionAtlas" id="Q6QP56">
    <property type="expression patterns" value="baseline"/>
</dbReference>
<feature type="region of interest" description="Disordered" evidence="1">
    <location>
        <begin position="51"/>
        <end position="124"/>
    </location>
</feature>